<dbReference type="GO" id="GO:0006506">
    <property type="term" value="P:GPI anchor biosynthetic process"/>
    <property type="evidence" value="ECO:0007669"/>
    <property type="project" value="UniProtKB-UniPathway"/>
</dbReference>
<dbReference type="Gene3D" id="3.40.720.10">
    <property type="entry name" value="Alkaline Phosphatase, subunit A"/>
    <property type="match status" value="1"/>
</dbReference>
<evidence type="ECO:0000256" key="9">
    <source>
        <dbReference type="ARBA" id="ARBA00023136"/>
    </source>
</evidence>
<dbReference type="HOGENOM" id="CLU_004298_2_0_1"/>
<dbReference type="CDD" id="cd16023">
    <property type="entry name" value="GPI_EPT_3"/>
    <property type="match status" value="1"/>
</dbReference>
<dbReference type="InterPro" id="IPR002591">
    <property type="entry name" value="Phosphodiest/P_Trfase"/>
</dbReference>
<dbReference type="UniPathway" id="UPA00196"/>
<sequence>VFLLQCETMGRWGCLGLLAWLCLLYCTGLWVFTRGFLLNRSEIVRNSSCADFPAPPGLPTPPGAATLNRSCWAVPARYRRAVLVVIDALRLDFATYDAARSEPKPYENRLPALHAALQATPRHARLFRFRADPPTTTMQRLKALATGGLPTFIDVSSNFASARVEEDNLVGQLVSVGQWKLVFLGDDTWMGLFPTHFHRAFPFPSLNVRDLHSVDDGILQHLHSEVAKSDWDVIIAHFLGVDHVGHRLGPLHPAMSDKLSQMNEVLSNLLRELPEDAVLLVMGDHGMTETGDHGGESERETSAALFVYSPIPVFKGAQPREPRTVFQTDLVPSLALLLGVPIPYSNLGQVIPEMFGDSESVEREESDLAQLPMHLQALHLNAQQVQRFLDSYAVLSDDLPPDGLHALRRRFSEAAAAYDSLASSPSPGLRATAATARDVEARLRRYLSGVRNLCVASWARFSVPAMFAGVALLLCACAASAALSRRSPREGLPGVVATAALVGAPAGAAVAALTATASGMKAELCLAALCGASVASLLAFVKECLGTPPTPAPAGPQEAGGKDSGGCLALRFLAPFSNSYLIQESQVLPFLLQSVAVWSLLSFKWSGTLTLSLPAGGAEASKSAQQQQQTVTGSPALRRQQSWYIVALTLGLLCCSRLALTLRVCRDELTSCEPSTLLVPPPPRQPGRSRADGLPLALAAASLVGAWALTRAALRHLGNLNDLLSPPTLLVRLGQPVALLCVCCHWALALFPERGRQASHVPEWAQEAFPRAVYGVVALGLLLLLWRPLAVPVAAAGGPGDAVPFVDPLGGFAHPEERLRHVIPQIYRCLTDRQRGGADEGGGGGDHSVAAFGLGSAYTATLLVLLACLVLLLAMLHQPGAAPSFLLLFVQAALMLERRAAAVSLHASPAGDGAGLLCVPLPEVAMWSLAACQFFYATGHLPTFPALQWNAAFVGFHGGHSGHVLPALLVGLNTYASHALFAAGLPLLLTWPFAREAGAARRSPADEGATGMEMRLHGHPKLLHGALLRLGATYLLLVGLQLTASVCAAAVLRRHLMVWGIFAPKFLFEAVGFVVTGACLLLGVAFVLRVDAAVAAFFRRLCQALPY</sequence>
<dbReference type="AlphaFoldDB" id="S4RDL5"/>
<dbReference type="InterPro" id="IPR039524">
    <property type="entry name" value="PIGO/GPI13"/>
</dbReference>
<dbReference type="InterPro" id="IPR017850">
    <property type="entry name" value="Alkaline_phosphatase_core_sf"/>
</dbReference>
<feature type="transmembrane region" description="Helical" evidence="11">
    <location>
        <begin position="733"/>
        <end position="751"/>
    </location>
</feature>
<comment type="pathway">
    <text evidence="2">Glycolipid biosynthesis; glycosylphosphatidylinositol-anchor biosynthesis.</text>
</comment>
<feature type="transmembrane region" description="Helical" evidence="11">
    <location>
        <begin position="694"/>
        <end position="713"/>
    </location>
</feature>
<feature type="transmembrane region" description="Helical" evidence="11">
    <location>
        <begin position="1026"/>
        <end position="1051"/>
    </location>
</feature>
<evidence type="ECO:0000256" key="1">
    <source>
        <dbReference type="ARBA" id="ARBA00004477"/>
    </source>
</evidence>
<evidence type="ECO:0000256" key="7">
    <source>
        <dbReference type="ARBA" id="ARBA00022824"/>
    </source>
</evidence>
<dbReference type="GeneTree" id="ENSGT00910000144278"/>
<accession>S4RDL5</accession>
<keyword evidence="8 11" id="KW-1133">Transmembrane helix</keyword>
<feature type="transmembrane region" description="Helical" evidence="11">
    <location>
        <begin position="1071"/>
        <end position="1090"/>
    </location>
</feature>
<feature type="transmembrane region" description="Helical" evidence="11">
    <location>
        <begin position="461"/>
        <end position="483"/>
    </location>
</feature>
<dbReference type="PANTHER" id="PTHR23071:SF1">
    <property type="entry name" value="GPI ETHANOLAMINE PHOSPHATE TRANSFERASE 3"/>
    <property type="match status" value="1"/>
</dbReference>
<dbReference type="Ensembl" id="ENSPMAT00000003312.1">
    <property type="protein sequence ID" value="ENSPMAP00000003297.1"/>
    <property type="gene ID" value="ENSPMAG00000003016.1"/>
</dbReference>
<keyword evidence="4" id="KW-0337">GPI-anchor biosynthesis</keyword>
<keyword evidence="6 11" id="KW-0812">Transmembrane</keyword>
<evidence type="ECO:0000256" key="11">
    <source>
        <dbReference type="SAM" id="Phobius"/>
    </source>
</evidence>
<keyword evidence="10" id="KW-0325">Glycoprotein</keyword>
<evidence type="ECO:0000256" key="3">
    <source>
        <dbReference type="ARBA" id="ARBA00008695"/>
    </source>
</evidence>
<dbReference type="PANTHER" id="PTHR23071">
    <property type="entry name" value="PHOSPHATIDYLINOSITOL GLYCAN"/>
    <property type="match status" value="1"/>
</dbReference>
<evidence type="ECO:0000256" key="10">
    <source>
        <dbReference type="ARBA" id="ARBA00023180"/>
    </source>
</evidence>
<reference evidence="12" key="1">
    <citation type="submission" date="2025-08" db="UniProtKB">
        <authorList>
            <consortium name="Ensembl"/>
        </authorList>
    </citation>
    <scope>IDENTIFICATION</scope>
</reference>
<comment type="similarity">
    <text evidence="3">Belongs to the PIGG/PIGN/PIGO family. PIGO subfamily.</text>
</comment>
<feature type="transmembrane region" description="Helical" evidence="11">
    <location>
        <begin position="521"/>
        <end position="541"/>
    </location>
</feature>
<evidence type="ECO:0000313" key="12">
    <source>
        <dbReference type="Ensembl" id="ENSPMAP00000003297.1"/>
    </source>
</evidence>
<evidence type="ECO:0000256" key="5">
    <source>
        <dbReference type="ARBA" id="ARBA00022679"/>
    </source>
</evidence>
<proteinExistence type="inferred from homology"/>
<keyword evidence="9 11" id="KW-0472">Membrane</keyword>
<feature type="transmembrane region" description="Helical" evidence="11">
    <location>
        <begin position="849"/>
        <end position="873"/>
    </location>
</feature>
<dbReference type="GO" id="GO:0005789">
    <property type="term" value="C:endoplasmic reticulum membrane"/>
    <property type="evidence" value="ECO:0007669"/>
    <property type="project" value="UniProtKB-SubCell"/>
</dbReference>
<keyword evidence="7" id="KW-0256">Endoplasmic reticulum</keyword>
<comment type="subcellular location">
    <subcellularLocation>
        <location evidence="1">Endoplasmic reticulum membrane</location>
        <topology evidence="1">Multi-pass membrane protein</topology>
    </subcellularLocation>
</comment>
<feature type="transmembrane region" description="Helical" evidence="11">
    <location>
        <begin position="12"/>
        <end position="32"/>
    </location>
</feature>
<reference evidence="12" key="2">
    <citation type="submission" date="2025-09" db="UniProtKB">
        <authorList>
            <consortium name="Ensembl"/>
        </authorList>
    </citation>
    <scope>IDENTIFICATION</scope>
</reference>
<name>S4RDL5_PETMA</name>
<feature type="transmembrane region" description="Helical" evidence="11">
    <location>
        <begin position="772"/>
        <end position="789"/>
    </location>
</feature>
<keyword evidence="5" id="KW-0808">Transferase</keyword>
<dbReference type="GO" id="GO:0051377">
    <property type="term" value="F:mannose-ethanolamine phosphotransferase activity"/>
    <property type="evidence" value="ECO:0007669"/>
    <property type="project" value="InterPro"/>
</dbReference>
<evidence type="ECO:0000256" key="6">
    <source>
        <dbReference type="ARBA" id="ARBA00022692"/>
    </source>
</evidence>
<evidence type="ECO:0000256" key="8">
    <source>
        <dbReference type="ARBA" id="ARBA00022989"/>
    </source>
</evidence>
<dbReference type="OMA" id="YPSFDIF"/>
<dbReference type="SUPFAM" id="SSF53649">
    <property type="entry name" value="Alkaline phosphatase-like"/>
    <property type="match status" value="1"/>
</dbReference>
<organism evidence="12">
    <name type="scientific">Petromyzon marinus</name>
    <name type="common">Sea lamprey</name>
    <dbReference type="NCBI Taxonomy" id="7757"/>
    <lineage>
        <taxon>Eukaryota</taxon>
        <taxon>Metazoa</taxon>
        <taxon>Chordata</taxon>
        <taxon>Craniata</taxon>
        <taxon>Vertebrata</taxon>
        <taxon>Cyclostomata</taxon>
        <taxon>Hyperoartia</taxon>
        <taxon>Petromyzontiformes</taxon>
        <taxon>Petromyzontidae</taxon>
        <taxon>Petromyzon</taxon>
    </lineage>
</organism>
<dbReference type="InterPro" id="IPR037675">
    <property type="entry name" value="PIG-O_N"/>
</dbReference>
<feature type="transmembrane region" description="Helical" evidence="11">
    <location>
        <begin position="495"/>
        <end position="515"/>
    </location>
</feature>
<evidence type="ECO:0000256" key="4">
    <source>
        <dbReference type="ARBA" id="ARBA00022502"/>
    </source>
</evidence>
<evidence type="ECO:0000256" key="2">
    <source>
        <dbReference type="ARBA" id="ARBA00004687"/>
    </source>
</evidence>
<dbReference type="Pfam" id="PF01663">
    <property type="entry name" value="Phosphodiest"/>
    <property type="match status" value="1"/>
</dbReference>
<protein>
    <submittedName>
        <fullName evidence="12">Phosphatidylinositol glycan anchor biosynthesis class O</fullName>
    </submittedName>
</protein>
<dbReference type="STRING" id="7757.ENSPMAP00000003297"/>